<feature type="compositionally biased region" description="Acidic residues" evidence="1">
    <location>
        <begin position="145"/>
        <end position="155"/>
    </location>
</feature>
<dbReference type="EMBL" id="JAPFRF010000022">
    <property type="protein sequence ID" value="KAJ7305154.1"/>
    <property type="molecule type" value="Genomic_DNA"/>
</dbReference>
<gene>
    <name evidence="2" type="ORF">JRQ81_011047</name>
</gene>
<organism evidence="2 3">
    <name type="scientific">Phrynocephalus forsythii</name>
    <dbReference type="NCBI Taxonomy" id="171643"/>
    <lineage>
        <taxon>Eukaryota</taxon>
        <taxon>Metazoa</taxon>
        <taxon>Chordata</taxon>
        <taxon>Craniata</taxon>
        <taxon>Vertebrata</taxon>
        <taxon>Euteleostomi</taxon>
        <taxon>Lepidosauria</taxon>
        <taxon>Squamata</taxon>
        <taxon>Bifurcata</taxon>
        <taxon>Unidentata</taxon>
        <taxon>Episquamata</taxon>
        <taxon>Toxicofera</taxon>
        <taxon>Iguania</taxon>
        <taxon>Acrodonta</taxon>
        <taxon>Agamidae</taxon>
        <taxon>Agaminae</taxon>
        <taxon>Phrynocephalus</taxon>
    </lineage>
</organism>
<feature type="region of interest" description="Disordered" evidence="1">
    <location>
        <begin position="305"/>
        <end position="363"/>
    </location>
</feature>
<dbReference type="OrthoDB" id="366390at2759"/>
<comment type="caution">
    <text evidence="2">The sequence shown here is derived from an EMBL/GenBank/DDBJ whole genome shotgun (WGS) entry which is preliminary data.</text>
</comment>
<dbReference type="Proteomes" id="UP001142489">
    <property type="component" value="Unassembled WGS sequence"/>
</dbReference>
<dbReference type="AlphaFoldDB" id="A0A9Q0X8B2"/>
<proteinExistence type="predicted"/>
<evidence type="ECO:0000313" key="3">
    <source>
        <dbReference type="Proteomes" id="UP001142489"/>
    </source>
</evidence>
<reference evidence="2" key="1">
    <citation type="journal article" date="2023" name="DNA Res.">
        <title>Chromosome-level genome assembly of Phrynocephalus forsythii using third-generation DNA sequencing and Hi-C analysis.</title>
        <authorList>
            <person name="Qi Y."/>
            <person name="Zhao W."/>
            <person name="Zhao Y."/>
            <person name="Niu C."/>
            <person name="Cao S."/>
            <person name="Zhang Y."/>
        </authorList>
    </citation>
    <scope>NUCLEOTIDE SEQUENCE</scope>
    <source>
        <tissue evidence="2">Muscle</tissue>
    </source>
</reference>
<feature type="region of interest" description="Disordered" evidence="1">
    <location>
        <begin position="455"/>
        <end position="477"/>
    </location>
</feature>
<feature type="region of interest" description="Disordered" evidence="1">
    <location>
        <begin position="129"/>
        <end position="225"/>
    </location>
</feature>
<feature type="compositionally biased region" description="Basic and acidic residues" evidence="1">
    <location>
        <begin position="327"/>
        <end position="358"/>
    </location>
</feature>
<feature type="region of interest" description="Disordered" evidence="1">
    <location>
        <begin position="28"/>
        <end position="84"/>
    </location>
</feature>
<evidence type="ECO:0000313" key="2">
    <source>
        <dbReference type="EMBL" id="KAJ7305154.1"/>
    </source>
</evidence>
<protein>
    <submittedName>
        <fullName evidence="2">Uncharacterized protein</fullName>
    </submittedName>
</protein>
<sequence length="493" mass="53463">MLDHHGRAGDLGVTLGALATNIEVIDDPSVGDSVRDKTDNTWRSSEEEDLEPSPKKPSLARLLSISQRPKQNPEESRVPTDPVVGAQLNRSVCDAGDASDFLPKSLFHARSFPQPVRSSPGSFSRHSQMAAYFVSKQEGSFEDEKKEDDEEDGESPDVAAQHLHGPAISLNQISSQEESAKKGGSANAKPEPDNMDLEPAAASSALWKQGEAREKPQSDMMEELGLDNADDIQDAWDWDSPSLSQGLPCPSAYNALMWGDPSHPAHLPPGSAYPGTSGPARAEEATVTEMSMALKGLLRPDINTEEIGEGEAKGKSVIAAPGSLEKQSPEKRTNKAEWIDPDDGKQADGEVCRGEAGEKSSSLDPALWEDRYEKLWVAQEKKEVKSNFKNITTELKVKFGKIGVGETPERVADTLGVRLREGTNRPASSRPCSDVKSCAPPICWSAEWTRTWRTPVGTQPSTWPPPRPAAHSPSTYSVTAPGWRCRTRMGAPL</sequence>
<name>A0A9Q0X8B2_9SAUR</name>
<accession>A0A9Q0X8B2</accession>
<evidence type="ECO:0000256" key="1">
    <source>
        <dbReference type="SAM" id="MobiDB-lite"/>
    </source>
</evidence>
<keyword evidence="3" id="KW-1185">Reference proteome</keyword>